<dbReference type="InterPro" id="IPR042778">
    <property type="entry name" value="ZCWPW1/ZCWPW2"/>
</dbReference>
<keyword evidence="8" id="KW-1185">Reference proteome</keyword>
<evidence type="ECO:0000313" key="8">
    <source>
        <dbReference type="Proteomes" id="UP000215902"/>
    </source>
</evidence>
<dbReference type="PANTHER" id="PTHR15999">
    <property type="entry name" value="ZINC FINGER CW-TYPE PWWP DOMAIN PROTEIN 1"/>
    <property type="match status" value="1"/>
</dbReference>
<dbReference type="AlphaFoldDB" id="A0A267EXI8"/>
<dbReference type="EMBL" id="NIVC01001578">
    <property type="protein sequence ID" value="PAA66223.1"/>
    <property type="molecule type" value="Genomic_DNA"/>
</dbReference>
<feature type="compositionally biased region" description="Basic and acidic residues" evidence="4">
    <location>
        <begin position="365"/>
        <end position="377"/>
    </location>
</feature>
<evidence type="ECO:0000256" key="3">
    <source>
        <dbReference type="ARBA" id="ARBA00022833"/>
    </source>
</evidence>
<gene>
    <name evidence="7" type="ORF">BOX15_Mlig024795g1</name>
</gene>
<dbReference type="OrthoDB" id="5964980at2759"/>
<sequence>MQPVTAPVVSSESGGIKVADKEAAESAKDKVDCDASIEAASESSNLSQSSFASAQQTPEPAAAAAATVRMKESAIGAAITSSQKFDSIFDSAIKAVTSSTTEQLCDNYLKSKPASSAGKLASSGLLKGKNANKGMKKASSAKEEPKQSVSRKRKASSLDASSAADSSPPQPPVNFQFASGTWIECSDCKKWRHEPDCAEPCRVPDNWRCSDSADPRQNDCGLPELAEYFYAQGTNFALSNKYVAGSLVWARVQGYPYWPAIVEVDNDYGTFFELEAESNDVAAYHVTFLGRSASRAWVPDARIRPFEGAEDLTGLSAPKPGSAAELELRRLANEAANVVAKLDFQARLERYGYFAGGRVKLVKKKPADVRDSRSSEKKRNKKKLKTAAKADKTVDNNAKSKKPKKKAKQSKPTTKTAAASGELDDVYTDATAVDDVTDLDAGDEQVDVVEDVDLMAARDRFRRRVSQLCEMRSCGEGEGDAGEAHDAADDDEESAEEAEA</sequence>
<feature type="region of interest" description="Disordered" evidence="4">
    <location>
        <begin position="474"/>
        <end position="500"/>
    </location>
</feature>
<evidence type="ECO:0000259" key="5">
    <source>
        <dbReference type="PROSITE" id="PS50812"/>
    </source>
</evidence>
<evidence type="ECO:0000313" key="7">
    <source>
        <dbReference type="EMBL" id="PAA66223.1"/>
    </source>
</evidence>
<evidence type="ECO:0000256" key="2">
    <source>
        <dbReference type="ARBA" id="ARBA00022771"/>
    </source>
</evidence>
<feature type="compositionally biased region" description="Low complexity" evidence="4">
    <location>
        <begin position="157"/>
        <end position="167"/>
    </location>
</feature>
<dbReference type="Pfam" id="PF00855">
    <property type="entry name" value="PWWP"/>
    <property type="match status" value="1"/>
</dbReference>
<keyword evidence="2" id="KW-0863">Zinc-finger</keyword>
<feature type="compositionally biased region" description="Basic and acidic residues" evidence="4">
    <location>
        <begin position="18"/>
        <end position="33"/>
    </location>
</feature>
<evidence type="ECO:0000256" key="4">
    <source>
        <dbReference type="SAM" id="MobiDB-lite"/>
    </source>
</evidence>
<accession>A0A267EXI8</accession>
<evidence type="ECO:0008006" key="9">
    <source>
        <dbReference type="Google" id="ProtNLM"/>
    </source>
</evidence>
<keyword evidence="3" id="KW-0862">Zinc</keyword>
<feature type="domain" description="PWWP" evidence="5">
    <location>
        <begin position="244"/>
        <end position="309"/>
    </location>
</feature>
<feature type="region of interest" description="Disordered" evidence="4">
    <location>
        <begin position="1"/>
        <end position="58"/>
    </location>
</feature>
<comment type="caution">
    <text evidence="7">The sequence shown here is derived from an EMBL/GenBank/DDBJ whole genome shotgun (WGS) entry which is preliminary data.</text>
</comment>
<proteinExistence type="predicted"/>
<dbReference type="Gene3D" id="2.30.30.140">
    <property type="match status" value="1"/>
</dbReference>
<dbReference type="PROSITE" id="PS50812">
    <property type="entry name" value="PWWP"/>
    <property type="match status" value="1"/>
</dbReference>
<reference evidence="7 8" key="1">
    <citation type="submission" date="2017-06" db="EMBL/GenBank/DDBJ databases">
        <title>A platform for efficient transgenesis in Macrostomum lignano, a flatworm model organism for stem cell research.</title>
        <authorList>
            <person name="Berezikov E."/>
        </authorList>
    </citation>
    <scope>NUCLEOTIDE SEQUENCE [LARGE SCALE GENOMIC DNA]</scope>
    <source>
        <strain evidence="7">DV1</strain>
        <tissue evidence="7">Whole organism</tissue>
    </source>
</reference>
<protein>
    <recommendedName>
        <fullName evidence="9">PWWP domain-containing protein</fullName>
    </recommendedName>
</protein>
<name>A0A267EXI8_9PLAT</name>
<keyword evidence="1" id="KW-0479">Metal-binding</keyword>
<organism evidence="7 8">
    <name type="scientific">Macrostomum lignano</name>
    <dbReference type="NCBI Taxonomy" id="282301"/>
    <lineage>
        <taxon>Eukaryota</taxon>
        <taxon>Metazoa</taxon>
        <taxon>Spiralia</taxon>
        <taxon>Lophotrochozoa</taxon>
        <taxon>Platyhelminthes</taxon>
        <taxon>Rhabditophora</taxon>
        <taxon>Macrostomorpha</taxon>
        <taxon>Macrostomida</taxon>
        <taxon>Macrostomidae</taxon>
        <taxon>Macrostomum</taxon>
    </lineage>
</organism>
<dbReference type="PANTHER" id="PTHR15999:SF2">
    <property type="entry name" value="ZINC FINGER CW-TYPE PWWP DOMAIN PROTEIN 1"/>
    <property type="match status" value="1"/>
</dbReference>
<dbReference type="SUPFAM" id="SSF63748">
    <property type="entry name" value="Tudor/PWWP/MBT"/>
    <property type="match status" value="1"/>
</dbReference>
<dbReference type="Pfam" id="PF07496">
    <property type="entry name" value="zf-CW"/>
    <property type="match status" value="1"/>
</dbReference>
<dbReference type="Proteomes" id="UP000215902">
    <property type="component" value="Unassembled WGS sequence"/>
</dbReference>
<feature type="region of interest" description="Disordered" evidence="4">
    <location>
        <begin position="113"/>
        <end position="172"/>
    </location>
</feature>
<evidence type="ECO:0000259" key="6">
    <source>
        <dbReference type="PROSITE" id="PS51050"/>
    </source>
</evidence>
<evidence type="ECO:0000256" key="1">
    <source>
        <dbReference type="ARBA" id="ARBA00022723"/>
    </source>
</evidence>
<feature type="compositionally biased region" description="Low complexity" evidence="4">
    <location>
        <begin position="39"/>
        <end position="58"/>
    </location>
</feature>
<feature type="compositionally biased region" description="Basic residues" evidence="4">
    <location>
        <begin position="399"/>
        <end position="409"/>
    </location>
</feature>
<dbReference type="InterPro" id="IPR000313">
    <property type="entry name" value="PWWP_dom"/>
</dbReference>
<feature type="compositionally biased region" description="Acidic residues" evidence="4">
    <location>
        <begin position="488"/>
        <end position="500"/>
    </location>
</feature>
<dbReference type="GO" id="GO:0008270">
    <property type="term" value="F:zinc ion binding"/>
    <property type="evidence" value="ECO:0007669"/>
    <property type="project" value="UniProtKB-KW"/>
</dbReference>
<dbReference type="PROSITE" id="PS51050">
    <property type="entry name" value="ZF_CW"/>
    <property type="match status" value="1"/>
</dbReference>
<feature type="compositionally biased region" description="Low complexity" evidence="4">
    <location>
        <begin position="410"/>
        <end position="420"/>
    </location>
</feature>
<dbReference type="InterPro" id="IPR011124">
    <property type="entry name" value="Znf_CW"/>
</dbReference>
<feature type="region of interest" description="Disordered" evidence="4">
    <location>
        <begin position="365"/>
        <end position="427"/>
    </location>
</feature>
<feature type="compositionally biased region" description="Low complexity" evidence="4">
    <location>
        <begin position="113"/>
        <end position="133"/>
    </location>
</feature>
<dbReference type="CDD" id="cd20145">
    <property type="entry name" value="PWWP_ZCWPW1"/>
    <property type="match status" value="1"/>
</dbReference>
<dbReference type="SMART" id="SM00293">
    <property type="entry name" value="PWWP"/>
    <property type="match status" value="1"/>
</dbReference>
<feature type="domain" description="CW-type" evidence="6">
    <location>
        <begin position="176"/>
        <end position="228"/>
    </location>
</feature>
<dbReference type="Gene3D" id="3.30.40.100">
    <property type="match status" value="1"/>
</dbReference>